<keyword evidence="5" id="KW-0411">Iron-sulfur</keyword>
<accession>A0A1X7AGE0</accession>
<evidence type="ECO:0000256" key="3">
    <source>
        <dbReference type="ARBA" id="ARBA00022723"/>
    </source>
</evidence>
<evidence type="ECO:0000256" key="4">
    <source>
        <dbReference type="ARBA" id="ARBA00023004"/>
    </source>
</evidence>
<dbReference type="InterPro" id="IPR026332">
    <property type="entry name" value="HutW"/>
</dbReference>
<dbReference type="PROSITE" id="PS51918">
    <property type="entry name" value="RADICAL_SAM"/>
    <property type="match status" value="1"/>
</dbReference>
<dbReference type="CDD" id="cd01335">
    <property type="entry name" value="Radical_SAM"/>
    <property type="match status" value="1"/>
</dbReference>
<evidence type="ECO:0000259" key="6">
    <source>
        <dbReference type="PROSITE" id="PS51918"/>
    </source>
</evidence>
<dbReference type="PANTHER" id="PTHR13932">
    <property type="entry name" value="COPROPORPHYRINIGEN III OXIDASE"/>
    <property type="match status" value="1"/>
</dbReference>
<keyword evidence="3" id="KW-0479">Metal-binding</keyword>
<dbReference type="PANTHER" id="PTHR13932:SF9">
    <property type="entry name" value="COPROPORPHYRINOGEN III OXIDASE"/>
    <property type="match status" value="1"/>
</dbReference>
<keyword evidence="2" id="KW-0949">S-adenosyl-L-methionine</keyword>
<dbReference type="GO" id="GO:0046872">
    <property type="term" value="F:metal ion binding"/>
    <property type="evidence" value="ECO:0007669"/>
    <property type="project" value="UniProtKB-KW"/>
</dbReference>
<dbReference type="InterPro" id="IPR013785">
    <property type="entry name" value="Aldolase_TIM"/>
</dbReference>
<evidence type="ECO:0000313" key="7">
    <source>
        <dbReference type="EMBL" id="SMA38537.1"/>
    </source>
</evidence>
<dbReference type="InterPro" id="IPR006638">
    <property type="entry name" value="Elp3/MiaA/NifB-like_rSAM"/>
</dbReference>
<keyword evidence="7" id="KW-0560">Oxidoreductase</keyword>
<dbReference type="InterPro" id="IPR034505">
    <property type="entry name" value="Coproporphyrinogen-III_oxidase"/>
</dbReference>
<dbReference type="Gene3D" id="3.20.20.70">
    <property type="entry name" value="Aldolase class I"/>
    <property type="match status" value="1"/>
</dbReference>
<dbReference type="Proteomes" id="UP000196573">
    <property type="component" value="Unassembled WGS sequence"/>
</dbReference>
<dbReference type="InterPro" id="IPR058240">
    <property type="entry name" value="rSAM_sf"/>
</dbReference>
<dbReference type="EC" id="1.3.98.3" evidence="7"/>
<organism evidence="7 8">
    <name type="scientific">Parendozoicomonas haliclonae</name>
    <dbReference type="NCBI Taxonomy" id="1960125"/>
    <lineage>
        <taxon>Bacteria</taxon>
        <taxon>Pseudomonadati</taxon>
        <taxon>Pseudomonadota</taxon>
        <taxon>Gammaproteobacteria</taxon>
        <taxon>Oceanospirillales</taxon>
        <taxon>Endozoicomonadaceae</taxon>
        <taxon>Parendozoicomonas</taxon>
    </lineage>
</organism>
<evidence type="ECO:0000313" key="8">
    <source>
        <dbReference type="Proteomes" id="UP000196573"/>
    </source>
</evidence>
<evidence type="ECO:0000256" key="1">
    <source>
        <dbReference type="ARBA" id="ARBA00001966"/>
    </source>
</evidence>
<keyword evidence="8" id="KW-1185">Reference proteome</keyword>
<proteinExistence type="predicted"/>
<dbReference type="SFLD" id="SFLDG01065">
    <property type="entry name" value="anaerobic_coproporphyrinogen-I"/>
    <property type="match status" value="1"/>
</dbReference>
<dbReference type="GO" id="GO:0051539">
    <property type="term" value="F:4 iron, 4 sulfur cluster binding"/>
    <property type="evidence" value="ECO:0007669"/>
    <property type="project" value="TreeGrafter"/>
</dbReference>
<comment type="cofactor">
    <cofactor evidence="1">
        <name>[4Fe-4S] cluster</name>
        <dbReference type="ChEBI" id="CHEBI:49883"/>
    </cofactor>
</comment>
<sequence>MILDTDLTGLHCPDPLRHAFAAKTSAHAGRSALGHFEPEDAQRQWNSIMEQEASPQMRLAYFHIPFCRTHCSYCGFFQNASKVDAIEKYVGYLEREIELTGKGTYVQSQPINAVYFGGGTPTDLTADQIRRLGKAIKAHLNVADDVEMTFESRFNGLDDDKIAAAIEVGFNRVSLGLQTFDTFIRRKMSRIDTKEFLLERLDHLCAQGNVSTVVDLIYGLPYQTVDHWLEDINLISNQTASHGVDLYQLVMMGFTRMAQQVEKGSMPAPGDTAFKATLFKLGVENMIANGWDRLSISHWGRKSADGRILERNIYNHQTKAGSEIIPFGCGGGGKVNGHSVMLHRNLEPYYAMIDAGKKPMMAMMHVDPELATNRALGAAFDLGRLNFNTFDTAAGADISRHCMPLFEAWQKNGLAELDEHNLNLTLAGQFWNVTMNQALNNYLDRYPFEDVAA</sequence>
<dbReference type="GO" id="GO:0006779">
    <property type="term" value="P:porphyrin-containing compound biosynthetic process"/>
    <property type="evidence" value="ECO:0007669"/>
    <property type="project" value="TreeGrafter"/>
</dbReference>
<dbReference type="AlphaFoldDB" id="A0A1X7AGE0"/>
<dbReference type="Pfam" id="PF04055">
    <property type="entry name" value="Radical_SAM"/>
    <property type="match status" value="1"/>
</dbReference>
<keyword evidence="4" id="KW-0408">Iron</keyword>
<evidence type="ECO:0000256" key="2">
    <source>
        <dbReference type="ARBA" id="ARBA00022691"/>
    </source>
</evidence>
<name>A0A1X7AGE0_9GAMM</name>
<gene>
    <name evidence="7" type="primary">hemN_1</name>
    <name evidence="7" type="ORF">EHSB41UT_00887</name>
</gene>
<evidence type="ECO:0000256" key="5">
    <source>
        <dbReference type="ARBA" id="ARBA00023014"/>
    </source>
</evidence>
<dbReference type="NCBIfam" id="TIGR04107">
    <property type="entry name" value="rSAM_HutW"/>
    <property type="match status" value="1"/>
</dbReference>
<dbReference type="EMBL" id="FWPT01000002">
    <property type="protein sequence ID" value="SMA38537.1"/>
    <property type="molecule type" value="Genomic_DNA"/>
</dbReference>
<dbReference type="InterPro" id="IPR007197">
    <property type="entry name" value="rSAM"/>
</dbReference>
<dbReference type="GO" id="GO:0051989">
    <property type="term" value="F:coproporphyrinogen dehydrogenase activity"/>
    <property type="evidence" value="ECO:0007669"/>
    <property type="project" value="UniProtKB-EC"/>
</dbReference>
<dbReference type="SFLD" id="SFLDS00029">
    <property type="entry name" value="Radical_SAM"/>
    <property type="match status" value="1"/>
</dbReference>
<dbReference type="GO" id="GO:0005737">
    <property type="term" value="C:cytoplasm"/>
    <property type="evidence" value="ECO:0007669"/>
    <property type="project" value="TreeGrafter"/>
</dbReference>
<reference evidence="7 8" key="1">
    <citation type="submission" date="2017-03" db="EMBL/GenBank/DDBJ databases">
        <authorList>
            <person name="Afonso C.L."/>
            <person name="Miller P.J."/>
            <person name="Scott M.A."/>
            <person name="Spackman E."/>
            <person name="Goraichik I."/>
            <person name="Dimitrov K.M."/>
            <person name="Suarez D.L."/>
            <person name="Swayne D.E."/>
        </authorList>
    </citation>
    <scope>NUCLEOTIDE SEQUENCE [LARGE SCALE GENOMIC DNA]</scope>
    <source>
        <strain evidence="7">SB41UT1</strain>
    </source>
</reference>
<protein>
    <submittedName>
        <fullName evidence="7">Oxygen-independent coproporphyrinogen-III oxidase 1</fullName>
        <ecNumber evidence="7">1.3.98.3</ecNumber>
    </submittedName>
</protein>
<dbReference type="SMART" id="SM00729">
    <property type="entry name" value="Elp3"/>
    <property type="match status" value="1"/>
</dbReference>
<dbReference type="SUPFAM" id="SSF102114">
    <property type="entry name" value="Radical SAM enzymes"/>
    <property type="match status" value="1"/>
</dbReference>
<feature type="domain" description="Radical SAM core" evidence="6">
    <location>
        <begin position="52"/>
        <end position="284"/>
    </location>
</feature>
<dbReference type="SFLD" id="SFLDF00311">
    <property type="entry name" value="heme_degradation_proteins_(Hut"/>
    <property type="match status" value="1"/>
</dbReference>